<feature type="compositionally biased region" description="Polar residues" evidence="3">
    <location>
        <begin position="327"/>
        <end position="341"/>
    </location>
</feature>
<feature type="domain" description="Gnk2-homologous" evidence="5">
    <location>
        <begin position="27"/>
        <end position="129"/>
    </location>
</feature>
<accession>A0AAD8KSL4</accession>
<feature type="compositionally biased region" description="Basic residues" evidence="3">
    <location>
        <begin position="289"/>
        <end position="305"/>
    </location>
</feature>
<keyword evidence="2" id="KW-0677">Repeat</keyword>
<dbReference type="FunFam" id="3.30.430.20:FF:000002">
    <property type="entry name" value="Cysteine-rich receptor-like protein kinase 10"/>
    <property type="match status" value="1"/>
</dbReference>
<evidence type="ECO:0000259" key="5">
    <source>
        <dbReference type="PROSITE" id="PS51473"/>
    </source>
</evidence>
<dbReference type="PANTHER" id="PTHR32099:SF99">
    <property type="entry name" value="GNK2-LIKE DOMAIN-CONTAINING PROTEIN"/>
    <property type="match status" value="1"/>
</dbReference>
<keyword evidence="1 4" id="KW-0732">Signal</keyword>
<feature type="signal peptide" evidence="4">
    <location>
        <begin position="1"/>
        <end position="24"/>
    </location>
</feature>
<dbReference type="PANTHER" id="PTHR32099">
    <property type="entry name" value="CYSTEINE-RICH REPEAT SECRETORY PROTEIN"/>
    <property type="match status" value="1"/>
</dbReference>
<dbReference type="CDD" id="cd23509">
    <property type="entry name" value="Gnk2-like"/>
    <property type="match status" value="2"/>
</dbReference>
<dbReference type="AlphaFoldDB" id="A0AAD8KSL4"/>
<name>A0AAD8KSL4_TARER</name>
<protein>
    <recommendedName>
        <fullName evidence="5">Gnk2-homologous domain-containing protein</fullName>
    </recommendedName>
</protein>
<evidence type="ECO:0000313" key="7">
    <source>
        <dbReference type="Proteomes" id="UP001229421"/>
    </source>
</evidence>
<dbReference type="Proteomes" id="UP001229421">
    <property type="component" value="Unassembled WGS sequence"/>
</dbReference>
<dbReference type="PROSITE" id="PS51473">
    <property type="entry name" value="GNK2"/>
    <property type="match status" value="2"/>
</dbReference>
<reference evidence="6" key="1">
    <citation type="journal article" date="2023" name="bioRxiv">
        <title>Improved chromosome-level genome assembly for marigold (Tagetes erecta).</title>
        <authorList>
            <person name="Jiang F."/>
            <person name="Yuan L."/>
            <person name="Wang S."/>
            <person name="Wang H."/>
            <person name="Xu D."/>
            <person name="Wang A."/>
            <person name="Fan W."/>
        </authorList>
    </citation>
    <scope>NUCLEOTIDE SEQUENCE</scope>
    <source>
        <strain evidence="6">WSJ</strain>
        <tissue evidence="6">Leaf</tissue>
    </source>
</reference>
<proteinExistence type="predicted"/>
<dbReference type="EMBL" id="JAUHHV010000004">
    <property type="protein sequence ID" value="KAK1428347.1"/>
    <property type="molecule type" value="Genomic_DNA"/>
</dbReference>
<evidence type="ECO:0000256" key="2">
    <source>
        <dbReference type="ARBA" id="ARBA00022737"/>
    </source>
</evidence>
<evidence type="ECO:0000313" key="6">
    <source>
        <dbReference type="EMBL" id="KAK1428347.1"/>
    </source>
</evidence>
<evidence type="ECO:0000256" key="3">
    <source>
        <dbReference type="SAM" id="MobiDB-lite"/>
    </source>
</evidence>
<dbReference type="Pfam" id="PF01657">
    <property type="entry name" value="Stress-antifung"/>
    <property type="match status" value="2"/>
</dbReference>
<dbReference type="InterPro" id="IPR002902">
    <property type="entry name" value="GNK2"/>
</dbReference>
<evidence type="ECO:0000256" key="1">
    <source>
        <dbReference type="ARBA" id="ARBA00022729"/>
    </source>
</evidence>
<organism evidence="6 7">
    <name type="scientific">Tagetes erecta</name>
    <name type="common">African marigold</name>
    <dbReference type="NCBI Taxonomy" id="13708"/>
    <lineage>
        <taxon>Eukaryota</taxon>
        <taxon>Viridiplantae</taxon>
        <taxon>Streptophyta</taxon>
        <taxon>Embryophyta</taxon>
        <taxon>Tracheophyta</taxon>
        <taxon>Spermatophyta</taxon>
        <taxon>Magnoliopsida</taxon>
        <taxon>eudicotyledons</taxon>
        <taxon>Gunneridae</taxon>
        <taxon>Pentapetalae</taxon>
        <taxon>asterids</taxon>
        <taxon>campanulids</taxon>
        <taxon>Asterales</taxon>
        <taxon>Asteraceae</taxon>
        <taxon>Asteroideae</taxon>
        <taxon>Heliantheae alliance</taxon>
        <taxon>Tageteae</taxon>
        <taxon>Tagetes</taxon>
    </lineage>
</organism>
<dbReference type="Gene3D" id="3.30.430.20">
    <property type="entry name" value="Gnk2 domain, C-X8-C-X2-C motif"/>
    <property type="match status" value="2"/>
</dbReference>
<dbReference type="InterPro" id="IPR038408">
    <property type="entry name" value="GNK2_sf"/>
</dbReference>
<sequence>MLISKAISLFCLIFMYLDNFLIKAQPPYPFYVCQNGTTYTPNSLYSRNLDATLSSLSTTNSGYSYFTASTGQGTDRANAVCLCRGDVELTICKSCLRDSIFWLRHTCLNQTEAIIYFELCLVKYSNAPILGNNDMQRDFYPLNNIDSFPDKKKSNDLLRPFMSKLRGEAAAGGSKLKLAMENTPGPENTTLYGLTQCIPILSEAQCNDCLEYAINQMSACCDGRVGVVILMARCNVRYEIYNFFTTTRALAPPSPSSTHGSSPPGKETSTSRIEEENVGRKSDLLPQPHNHHSHYRHHYPRRLRRPPPSPPSFHTPGGIQHRLNHPHFSNHNSATYKNHRN</sequence>
<feature type="compositionally biased region" description="Basic and acidic residues" evidence="3">
    <location>
        <begin position="272"/>
        <end position="283"/>
    </location>
</feature>
<feature type="chain" id="PRO_5042048999" description="Gnk2-homologous domain-containing protein" evidence="4">
    <location>
        <begin position="25"/>
        <end position="341"/>
    </location>
</feature>
<keyword evidence="7" id="KW-1185">Reference proteome</keyword>
<feature type="region of interest" description="Disordered" evidence="3">
    <location>
        <begin position="249"/>
        <end position="341"/>
    </location>
</feature>
<comment type="caution">
    <text evidence="6">The sequence shown here is derived from an EMBL/GenBank/DDBJ whole genome shotgun (WGS) entry which is preliminary data.</text>
</comment>
<evidence type="ECO:0000256" key="4">
    <source>
        <dbReference type="SAM" id="SignalP"/>
    </source>
</evidence>
<feature type="domain" description="Gnk2-homologous" evidence="5">
    <location>
        <begin position="136"/>
        <end position="243"/>
    </location>
</feature>
<gene>
    <name evidence="6" type="ORF">QVD17_17180</name>
</gene>